<gene>
    <name evidence="2" type="ORF">CGZ75_12230</name>
</gene>
<evidence type="ECO:0000313" key="2">
    <source>
        <dbReference type="EMBL" id="OXM17334.1"/>
    </source>
</evidence>
<proteinExistence type="predicted"/>
<feature type="region of interest" description="Disordered" evidence="1">
    <location>
        <begin position="242"/>
        <end position="280"/>
    </location>
</feature>
<feature type="compositionally biased region" description="Low complexity" evidence="1">
    <location>
        <begin position="242"/>
        <end position="252"/>
    </location>
</feature>
<comment type="caution">
    <text evidence="2">The sequence shown here is derived from an EMBL/GenBank/DDBJ whole genome shotgun (WGS) entry which is preliminary data.</text>
</comment>
<protein>
    <submittedName>
        <fullName evidence="2">Uncharacterized protein</fullName>
    </submittedName>
</protein>
<sequence>MNPDNPDDRFRRTVLENEQAGILTQIKEAGRLQRQAEEVADVQLPEDYDARWGVTGANGEIRNLISQVKEYAFAQHNDELATLIDEYVVRERELQEQLQALSEQATETKRLVDDTAEEMRRERSAKHAAVEGMQDAEQKRDNAVAMLEESQAEAQRLKVQNDSYKRQIDELEGMMRTYRSRQSSGNKGGMILTSTLPKESDEDREERLKREKLEQLNRQLQARGIDPLPVPPLSGSVIFPSAADDAPASVPAEEVKPADERFSTDAVPHDSLDGQPADGAVALSPEEVIARFTALEGRIERLEAQRIPVMHGTQSA</sequence>
<reference evidence="2 3" key="1">
    <citation type="submission" date="2017-07" db="EMBL/GenBank/DDBJ databases">
        <title>Paenibacillus herberti R33 genome sequencing and assembly.</title>
        <authorList>
            <person name="Su W."/>
        </authorList>
    </citation>
    <scope>NUCLEOTIDE SEQUENCE [LARGE SCALE GENOMIC DNA]</scope>
    <source>
        <strain evidence="2 3">R33</strain>
    </source>
</reference>
<dbReference type="EMBL" id="NMUQ01000001">
    <property type="protein sequence ID" value="OXM17334.1"/>
    <property type="molecule type" value="Genomic_DNA"/>
</dbReference>
<dbReference type="Proteomes" id="UP000215145">
    <property type="component" value="Unassembled WGS sequence"/>
</dbReference>
<feature type="compositionally biased region" description="Basic and acidic residues" evidence="1">
    <location>
        <begin position="253"/>
        <end position="272"/>
    </location>
</feature>
<evidence type="ECO:0000256" key="1">
    <source>
        <dbReference type="SAM" id="MobiDB-lite"/>
    </source>
</evidence>
<dbReference type="AlphaFoldDB" id="A0A229P5V1"/>
<name>A0A229P5V1_9BACL</name>
<organism evidence="2 3">
    <name type="scientific">Paenibacillus herberti</name>
    <dbReference type="NCBI Taxonomy" id="1619309"/>
    <lineage>
        <taxon>Bacteria</taxon>
        <taxon>Bacillati</taxon>
        <taxon>Bacillota</taxon>
        <taxon>Bacilli</taxon>
        <taxon>Bacillales</taxon>
        <taxon>Paenibacillaceae</taxon>
        <taxon>Paenibacillus</taxon>
    </lineage>
</organism>
<evidence type="ECO:0000313" key="3">
    <source>
        <dbReference type="Proteomes" id="UP000215145"/>
    </source>
</evidence>
<feature type="region of interest" description="Disordered" evidence="1">
    <location>
        <begin position="180"/>
        <end position="206"/>
    </location>
</feature>
<accession>A0A229P5V1</accession>
<keyword evidence="3" id="KW-1185">Reference proteome</keyword>